<keyword evidence="4 6" id="KW-1133">Transmembrane helix</keyword>
<reference evidence="8" key="2">
    <citation type="submission" date="2015-01" db="EMBL/GenBank/DDBJ databases">
        <title>Evolutionary Origins and Diversification of the Mycorrhizal Mutualists.</title>
        <authorList>
            <consortium name="DOE Joint Genome Institute"/>
            <consortium name="Mycorrhizal Genomics Consortium"/>
            <person name="Kohler A."/>
            <person name="Kuo A."/>
            <person name="Nagy L.G."/>
            <person name="Floudas D."/>
            <person name="Copeland A."/>
            <person name="Barry K.W."/>
            <person name="Cichocki N."/>
            <person name="Veneault-Fourrey C."/>
            <person name="LaButti K."/>
            <person name="Lindquist E.A."/>
            <person name="Lipzen A."/>
            <person name="Lundell T."/>
            <person name="Morin E."/>
            <person name="Murat C."/>
            <person name="Riley R."/>
            <person name="Ohm R."/>
            <person name="Sun H."/>
            <person name="Tunlid A."/>
            <person name="Henrissat B."/>
            <person name="Grigoriev I.V."/>
            <person name="Hibbett D.S."/>
            <person name="Martin F."/>
        </authorList>
    </citation>
    <scope>NUCLEOTIDE SEQUENCE [LARGE SCALE GENOMIC DNA]</scope>
    <source>
        <strain evidence="8">LaAM-08-1</strain>
    </source>
</reference>
<dbReference type="Proteomes" id="UP000054477">
    <property type="component" value="Unassembled WGS sequence"/>
</dbReference>
<dbReference type="OrthoDB" id="10054429at2759"/>
<comment type="subcellular location">
    <subcellularLocation>
        <location evidence="1">Membrane</location>
        <topology evidence="1">Multi-pass membrane protein</topology>
    </subcellularLocation>
</comment>
<evidence type="ECO:0000256" key="6">
    <source>
        <dbReference type="SAM" id="Phobius"/>
    </source>
</evidence>
<feature type="transmembrane region" description="Helical" evidence="6">
    <location>
        <begin position="329"/>
        <end position="354"/>
    </location>
</feature>
<protein>
    <recommendedName>
        <fullName evidence="9">Amino acid transporter</fullName>
    </recommendedName>
</protein>
<feature type="transmembrane region" description="Helical" evidence="6">
    <location>
        <begin position="175"/>
        <end position="196"/>
    </location>
</feature>
<gene>
    <name evidence="7" type="ORF">K443DRAFT_123696</name>
</gene>
<dbReference type="AlphaFoldDB" id="A0A0C9XQP6"/>
<feature type="transmembrane region" description="Helical" evidence="6">
    <location>
        <begin position="361"/>
        <end position="383"/>
    </location>
</feature>
<feature type="transmembrane region" description="Helical" evidence="6">
    <location>
        <begin position="403"/>
        <end position="423"/>
    </location>
</feature>
<feature type="transmembrane region" description="Helical" evidence="6">
    <location>
        <begin position="290"/>
        <end position="309"/>
    </location>
</feature>
<dbReference type="PANTHER" id="PTHR45649">
    <property type="entry name" value="AMINO-ACID PERMEASE BAT1"/>
    <property type="match status" value="1"/>
</dbReference>
<dbReference type="PANTHER" id="PTHR45649:SF13">
    <property type="entry name" value="THIAMINE TRANSPORTER THI9"/>
    <property type="match status" value="1"/>
</dbReference>
<feature type="transmembrane region" description="Helical" evidence="6">
    <location>
        <begin position="472"/>
        <end position="494"/>
    </location>
</feature>
<dbReference type="GO" id="GO:0016020">
    <property type="term" value="C:membrane"/>
    <property type="evidence" value="ECO:0007669"/>
    <property type="project" value="UniProtKB-SubCell"/>
</dbReference>
<dbReference type="Pfam" id="PF13520">
    <property type="entry name" value="AA_permease_2"/>
    <property type="match status" value="1"/>
</dbReference>
<evidence type="ECO:0000256" key="3">
    <source>
        <dbReference type="ARBA" id="ARBA00022692"/>
    </source>
</evidence>
<keyword evidence="8" id="KW-1185">Reference proteome</keyword>
<dbReference type="PIRSF" id="PIRSF006060">
    <property type="entry name" value="AA_transporter"/>
    <property type="match status" value="1"/>
</dbReference>
<feature type="transmembrane region" description="Helical" evidence="6">
    <location>
        <begin position="125"/>
        <end position="155"/>
    </location>
</feature>
<evidence type="ECO:0000256" key="1">
    <source>
        <dbReference type="ARBA" id="ARBA00004141"/>
    </source>
</evidence>
<evidence type="ECO:0000256" key="4">
    <source>
        <dbReference type="ARBA" id="ARBA00022989"/>
    </source>
</evidence>
<organism evidence="7 8">
    <name type="scientific">Laccaria amethystina LaAM-08-1</name>
    <dbReference type="NCBI Taxonomy" id="1095629"/>
    <lineage>
        <taxon>Eukaryota</taxon>
        <taxon>Fungi</taxon>
        <taxon>Dikarya</taxon>
        <taxon>Basidiomycota</taxon>
        <taxon>Agaricomycotina</taxon>
        <taxon>Agaricomycetes</taxon>
        <taxon>Agaricomycetidae</taxon>
        <taxon>Agaricales</taxon>
        <taxon>Agaricineae</taxon>
        <taxon>Hydnangiaceae</taxon>
        <taxon>Laccaria</taxon>
    </lineage>
</organism>
<keyword evidence="2" id="KW-0813">Transport</keyword>
<evidence type="ECO:0000256" key="5">
    <source>
        <dbReference type="ARBA" id="ARBA00023136"/>
    </source>
</evidence>
<evidence type="ECO:0000256" key="2">
    <source>
        <dbReference type="ARBA" id="ARBA00022448"/>
    </source>
</evidence>
<reference evidence="7 8" key="1">
    <citation type="submission" date="2014-04" db="EMBL/GenBank/DDBJ databases">
        <authorList>
            <consortium name="DOE Joint Genome Institute"/>
            <person name="Kuo A."/>
            <person name="Kohler A."/>
            <person name="Nagy L.G."/>
            <person name="Floudas D."/>
            <person name="Copeland A."/>
            <person name="Barry K.W."/>
            <person name="Cichocki N."/>
            <person name="Veneault-Fourrey C."/>
            <person name="LaButti K."/>
            <person name="Lindquist E.A."/>
            <person name="Lipzen A."/>
            <person name="Lundell T."/>
            <person name="Morin E."/>
            <person name="Murat C."/>
            <person name="Sun H."/>
            <person name="Tunlid A."/>
            <person name="Henrissat B."/>
            <person name="Grigoriev I.V."/>
            <person name="Hibbett D.S."/>
            <person name="Martin F."/>
            <person name="Nordberg H.P."/>
            <person name="Cantor M.N."/>
            <person name="Hua S.X."/>
        </authorList>
    </citation>
    <scope>NUCLEOTIDE SEQUENCE [LARGE SCALE GENOMIC DNA]</scope>
    <source>
        <strain evidence="7 8">LaAM-08-1</strain>
    </source>
</reference>
<sequence>MSEKNFVVNADAGIMVASDAPQVVDSDVEQLKRLGYEQQLRRSLGAVDSFSSSFACINFISSTRILLYLGLLAGGPLAMWTSFIINLVSVCITAAILSEICSALPISGSLYNWAAAAAGPKYGRFVGFVVAWWVAAAWVSLVALVCEGLVVWVLSLCSVFNVDFPGGITSDNIKWRILVWAASEGFLVLATAVTYLPSHLHGIIFRIAAGLITFDFFLCIIWLPIGASRTYGLRSGREALLTTYNGTGAPAGWNWMLSFLFTSSILTGFDAPGHLAEETKKASTVAPRSIFRATVVTGVGGLLTTVVLLPCIPDISELFALNAPQPFVLVYVMALGRGGGTFMTLVATIAGLFWEVWKKKAYIILAQATSVMILAASRIVFAIARDGALPLSDWLAKVSPDGLPRNAVTAIFILSAILLCTILPSMVAFTSILSAGNVQLLAAYGLIALLRLTMTPNEFQDSKFPLGRARKLMYVVSVVMNAIFFAALVSPFTFPVTAATLNFHWVAV</sequence>
<feature type="transmembrane region" description="Helical" evidence="6">
    <location>
        <begin position="203"/>
        <end position="225"/>
    </location>
</feature>
<dbReference type="HOGENOM" id="CLU_004495_7_1_1"/>
<evidence type="ECO:0000313" key="8">
    <source>
        <dbReference type="Proteomes" id="UP000054477"/>
    </source>
</evidence>
<dbReference type="InterPro" id="IPR002293">
    <property type="entry name" value="AA/rel_permease1"/>
</dbReference>
<dbReference type="GO" id="GO:0022857">
    <property type="term" value="F:transmembrane transporter activity"/>
    <property type="evidence" value="ECO:0007669"/>
    <property type="project" value="InterPro"/>
</dbReference>
<keyword evidence="5 6" id="KW-0472">Membrane</keyword>
<evidence type="ECO:0000313" key="7">
    <source>
        <dbReference type="EMBL" id="KIJ98342.1"/>
    </source>
</evidence>
<proteinExistence type="predicted"/>
<dbReference type="Gene3D" id="1.20.1740.10">
    <property type="entry name" value="Amino acid/polyamine transporter I"/>
    <property type="match status" value="1"/>
</dbReference>
<dbReference type="STRING" id="1095629.A0A0C9XQP6"/>
<dbReference type="EMBL" id="KN838671">
    <property type="protein sequence ID" value="KIJ98342.1"/>
    <property type="molecule type" value="Genomic_DNA"/>
</dbReference>
<accession>A0A0C9XQP6</accession>
<keyword evidence="3 6" id="KW-0812">Transmembrane</keyword>
<name>A0A0C9XQP6_9AGAR</name>
<evidence type="ECO:0008006" key="9">
    <source>
        <dbReference type="Google" id="ProtNLM"/>
    </source>
</evidence>